<proteinExistence type="predicted"/>
<name>A0A367L690_9HYPO</name>
<evidence type="ECO:0000256" key="1">
    <source>
        <dbReference type="SAM" id="MobiDB-lite"/>
    </source>
</evidence>
<feature type="compositionally biased region" description="Acidic residues" evidence="1">
    <location>
        <begin position="231"/>
        <end position="244"/>
    </location>
</feature>
<dbReference type="Proteomes" id="UP000253664">
    <property type="component" value="Unassembled WGS sequence"/>
</dbReference>
<comment type="caution">
    <text evidence="2">The sequence shown here is derived from an EMBL/GenBank/DDBJ whole genome shotgun (WGS) entry which is preliminary data.</text>
</comment>
<feature type="region of interest" description="Disordered" evidence="1">
    <location>
        <begin position="294"/>
        <end position="499"/>
    </location>
</feature>
<feature type="region of interest" description="Disordered" evidence="1">
    <location>
        <begin position="73"/>
        <end position="93"/>
    </location>
</feature>
<gene>
    <name evidence="2" type="ORF">L249_8404</name>
</gene>
<dbReference type="EMBL" id="LKCN02000013">
    <property type="protein sequence ID" value="RCI09940.1"/>
    <property type="molecule type" value="Genomic_DNA"/>
</dbReference>
<evidence type="ECO:0000313" key="3">
    <source>
        <dbReference type="Proteomes" id="UP000253664"/>
    </source>
</evidence>
<feature type="compositionally biased region" description="Low complexity" evidence="1">
    <location>
        <begin position="154"/>
        <end position="170"/>
    </location>
</feature>
<feature type="region of interest" description="Disordered" evidence="1">
    <location>
        <begin position="130"/>
        <end position="282"/>
    </location>
</feature>
<organism evidence="2 3">
    <name type="scientific">Ophiocordyceps polyrhachis-furcata BCC 54312</name>
    <dbReference type="NCBI Taxonomy" id="1330021"/>
    <lineage>
        <taxon>Eukaryota</taxon>
        <taxon>Fungi</taxon>
        <taxon>Dikarya</taxon>
        <taxon>Ascomycota</taxon>
        <taxon>Pezizomycotina</taxon>
        <taxon>Sordariomycetes</taxon>
        <taxon>Hypocreomycetidae</taxon>
        <taxon>Hypocreales</taxon>
        <taxon>Ophiocordycipitaceae</taxon>
        <taxon>Ophiocordyceps</taxon>
    </lineage>
</organism>
<feature type="compositionally biased region" description="Low complexity" evidence="1">
    <location>
        <begin position="73"/>
        <end position="85"/>
    </location>
</feature>
<feature type="compositionally biased region" description="Basic and acidic residues" evidence="1">
    <location>
        <begin position="398"/>
        <end position="410"/>
    </location>
</feature>
<accession>A0A367L690</accession>
<reference evidence="2 3" key="1">
    <citation type="journal article" date="2015" name="BMC Genomics">
        <title>Insights from the genome of Ophiocordyceps polyrhachis-furcata to pathogenicity and host specificity in insect fungi.</title>
        <authorList>
            <person name="Wichadakul D."/>
            <person name="Kobmoo N."/>
            <person name="Ingsriswang S."/>
            <person name="Tangphatsornruang S."/>
            <person name="Chantasingh D."/>
            <person name="Luangsa-ard J.J."/>
            <person name="Eurwilaichitr L."/>
        </authorList>
    </citation>
    <scope>NUCLEOTIDE SEQUENCE [LARGE SCALE GENOMIC DNA]</scope>
    <source>
        <strain evidence="2 3">BCC 54312</strain>
    </source>
</reference>
<protein>
    <submittedName>
        <fullName evidence="2">Uncharacterized protein</fullName>
    </submittedName>
</protein>
<dbReference type="AlphaFoldDB" id="A0A367L690"/>
<evidence type="ECO:0000313" key="2">
    <source>
        <dbReference type="EMBL" id="RCI09940.1"/>
    </source>
</evidence>
<keyword evidence="3" id="KW-1185">Reference proteome</keyword>
<dbReference type="OrthoDB" id="5418627at2759"/>
<feature type="compositionally biased region" description="Low complexity" evidence="1">
    <location>
        <begin position="305"/>
        <end position="321"/>
    </location>
</feature>
<sequence length="612" mass="66037">MDEAPLVEALRRKLDGLERSLENCRLRLLADFQQDCRFLLRDVPPDTAAQVRRAIAAVFANYPALRPELAAAESPPAAAFQPSPAVSGSPRERELELQGLFTPTYLPLLDSSPASCLAAPNLISPSPLERRVQGAAQEGMEEPMPSSSRPFVLPTPAADDATSSASSTTSDKSDSKPPRSALRRSPTMAKPPQSPRRVRFEFMGAEVLPTTSPQPSELVTRRPSSPKVDRGDDDDDGENGDDDTTAFVSNLAGDTTEEEPTIPRKVSSSDALRALSRTPLEEGVVWTVVNADTDDSAVTQDGKDATSPPSAASEAESPVASLNVGAPKIIAPESTDHGDSDSDADSDSGFLAMAGAKSHRNRPLQAPVSVTGPSFSPSPDDGARPATPTNKQLSSAHVVEEAGRALSRDDVEVEDDEDVFHFETAGLSMSSKSGRRSSWREEKATQPEPDDDGSDATSVQVSDGQFGIYATSPAVPIRQPRKSRSSDPSVKFRPGSVGSYKGQPLMMPIVRDPEVLERALSNDSPVVRECDLDDRTAMEEGSPPRFPSTPFSFSERFMMEEAMERMKSNKDEEWFEEGWDVEMGSITPVNGSLCMANLRFTRGLVFGVIWEE</sequence>